<organism evidence="9 10">
    <name type="scientific">Luteolibacter ambystomatis</name>
    <dbReference type="NCBI Taxonomy" id="2824561"/>
    <lineage>
        <taxon>Bacteria</taxon>
        <taxon>Pseudomonadati</taxon>
        <taxon>Verrucomicrobiota</taxon>
        <taxon>Verrucomicrobiia</taxon>
        <taxon>Verrucomicrobiales</taxon>
        <taxon>Verrucomicrobiaceae</taxon>
        <taxon>Luteolibacter</taxon>
    </lineage>
</organism>
<keyword evidence="6" id="KW-0456">Lyase</keyword>
<evidence type="ECO:0000256" key="7">
    <source>
        <dbReference type="ARBA" id="ARBA00032903"/>
    </source>
</evidence>
<dbReference type="SMART" id="SM00905">
    <property type="entry name" value="FolB"/>
    <property type="match status" value="1"/>
</dbReference>
<evidence type="ECO:0000256" key="4">
    <source>
        <dbReference type="ARBA" id="ARBA00013043"/>
    </source>
</evidence>
<dbReference type="Proteomes" id="UP000676169">
    <property type="component" value="Chromosome"/>
</dbReference>
<evidence type="ECO:0000313" key="10">
    <source>
        <dbReference type="Proteomes" id="UP000676169"/>
    </source>
</evidence>
<evidence type="ECO:0000313" key="9">
    <source>
        <dbReference type="EMBL" id="QUE49559.1"/>
    </source>
</evidence>
<dbReference type="InterPro" id="IPR006156">
    <property type="entry name" value="Dihydroneopterin_aldolase"/>
</dbReference>
<dbReference type="NCBIfam" id="TIGR00526">
    <property type="entry name" value="folB_dom"/>
    <property type="match status" value="1"/>
</dbReference>
<evidence type="ECO:0000256" key="1">
    <source>
        <dbReference type="ARBA" id="ARBA00001353"/>
    </source>
</evidence>
<proteinExistence type="inferred from homology"/>
<dbReference type="AlphaFoldDB" id="A0A975IXY1"/>
<dbReference type="GO" id="GO:0005737">
    <property type="term" value="C:cytoplasm"/>
    <property type="evidence" value="ECO:0007669"/>
    <property type="project" value="TreeGrafter"/>
</dbReference>
<keyword evidence="10" id="KW-1185">Reference proteome</keyword>
<evidence type="ECO:0000256" key="3">
    <source>
        <dbReference type="ARBA" id="ARBA00005708"/>
    </source>
</evidence>
<dbReference type="PANTHER" id="PTHR42844:SF1">
    <property type="entry name" value="DIHYDRONEOPTERIN ALDOLASE 1-RELATED"/>
    <property type="match status" value="1"/>
</dbReference>
<evidence type="ECO:0000256" key="2">
    <source>
        <dbReference type="ARBA" id="ARBA00005013"/>
    </source>
</evidence>
<feature type="domain" description="Dihydroneopterin aldolase/epimerase" evidence="8">
    <location>
        <begin position="5"/>
        <end position="114"/>
    </location>
</feature>
<dbReference type="KEGG" id="lamb:KBB96_11810"/>
<evidence type="ECO:0000256" key="5">
    <source>
        <dbReference type="ARBA" id="ARBA00022909"/>
    </source>
</evidence>
<dbReference type="InterPro" id="IPR043133">
    <property type="entry name" value="GTP-CH-I_C/QueF"/>
</dbReference>
<reference evidence="9" key="1">
    <citation type="submission" date="2021-04" db="EMBL/GenBank/DDBJ databases">
        <title>Luteolibacter sp. 32A isolated from the skin of an Anderson's salamander (Ambystoma andersonii).</title>
        <authorList>
            <person name="Spergser J."/>
            <person name="Busse H.-J."/>
        </authorList>
    </citation>
    <scope>NUCLEOTIDE SEQUENCE</scope>
    <source>
        <strain evidence="9">32A</strain>
    </source>
</reference>
<dbReference type="GO" id="GO:0004150">
    <property type="term" value="F:dihydroneopterin aldolase activity"/>
    <property type="evidence" value="ECO:0007669"/>
    <property type="project" value="UniProtKB-EC"/>
</dbReference>
<dbReference type="PANTHER" id="PTHR42844">
    <property type="entry name" value="DIHYDRONEOPTERIN ALDOLASE 1-RELATED"/>
    <property type="match status" value="1"/>
</dbReference>
<comment type="similarity">
    <text evidence="3">Belongs to the DHNA family.</text>
</comment>
<name>A0A975IXY1_9BACT</name>
<protein>
    <recommendedName>
        <fullName evidence="4">dihydroneopterin aldolase</fullName>
        <ecNumber evidence="4">4.1.2.25</ecNumber>
    </recommendedName>
    <alternativeName>
        <fullName evidence="7">7,8-dihydroneopterin aldolase</fullName>
    </alternativeName>
</protein>
<comment type="catalytic activity">
    <reaction evidence="1">
        <text>7,8-dihydroneopterin = 6-hydroxymethyl-7,8-dihydropterin + glycolaldehyde</text>
        <dbReference type="Rhea" id="RHEA:10540"/>
        <dbReference type="ChEBI" id="CHEBI:17001"/>
        <dbReference type="ChEBI" id="CHEBI:17071"/>
        <dbReference type="ChEBI" id="CHEBI:44841"/>
        <dbReference type="EC" id="4.1.2.25"/>
    </reaction>
</comment>
<dbReference type="RefSeq" id="WP_211629648.1">
    <property type="nucleotide sequence ID" value="NZ_CP073100.1"/>
</dbReference>
<evidence type="ECO:0000256" key="6">
    <source>
        <dbReference type="ARBA" id="ARBA00023239"/>
    </source>
</evidence>
<gene>
    <name evidence="9" type="ORF">KBB96_11810</name>
</gene>
<evidence type="ECO:0000259" key="8">
    <source>
        <dbReference type="SMART" id="SM00905"/>
    </source>
</evidence>
<accession>A0A975IXY1</accession>
<dbReference type="EMBL" id="CP073100">
    <property type="protein sequence ID" value="QUE49559.1"/>
    <property type="molecule type" value="Genomic_DNA"/>
</dbReference>
<comment type="pathway">
    <text evidence="2">Cofactor biosynthesis; tetrahydrofolate biosynthesis; 2-amino-4-hydroxy-6-hydroxymethyl-7,8-dihydropteridine diphosphate from 7,8-dihydroneopterin triphosphate: step 3/4.</text>
</comment>
<keyword evidence="5" id="KW-0289">Folate biosynthesis</keyword>
<sequence length="118" mass="13233">MTDTIEIRKLRVTTHIGVPDEERAAPQELLLSIVMTPQASFRHLGDDIAQTVDYYAVSLELEALAAEKPRKLIETLAADVADHLLSHHPLRRVDVLVEKFILPNTECVAVRTVREKVA</sequence>
<dbReference type="EC" id="4.1.2.25" evidence="4"/>
<dbReference type="InterPro" id="IPR006157">
    <property type="entry name" value="FolB_dom"/>
</dbReference>
<dbReference type="Gene3D" id="3.30.1130.10">
    <property type="match status" value="1"/>
</dbReference>
<dbReference type="SUPFAM" id="SSF55620">
    <property type="entry name" value="Tetrahydrobiopterin biosynthesis enzymes-like"/>
    <property type="match status" value="1"/>
</dbReference>
<dbReference type="GO" id="GO:0046656">
    <property type="term" value="P:folic acid biosynthetic process"/>
    <property type="evidence" value="ECO:0007669"/>
    <property type="project" value="UniProtKB-KW"/>
</dbReference>
<dbReference type="Pfam" id="PF02152">
    <property type="entry name" value="FolB"/>
    <property type="match status" value="1"/>
</dbReference>